<keyword evidence="2" id="KW-0472">Membrane</keyword>
<feature type="compositionally biased region" description="Basic and acidic residues" evidence="1">
    <location>
        <begin position="84"/>
        <end position="99"/>
    </location>
</feature>
<evidence type="ECO:0000256" key="1">
    <source>
        <dbReference type="SAM" id="MobiDB-lite"/>
    </source>
</evidence>
<sequence length="99" mass="10775">LKPLVGAPPVLVVVEPKYSTHRSIETLVVVLAVITVIKAIAGIIARFCRGRHFGGLGENDLEGWIERKCRSCIDAGIPPATSPPKKEEPKPLLPKEEEK</sequence>
<keyword evidence="4" id="KW-1185">Reference proteome</keyword>
<proteinExistence type="predicted"/>
<reference evidence="3 4" key="1">
    <citation type="submission" date="2019-12" db="EMBL/GenBank/DDBJ databases">
        <authorList>
            <person name="Alioto T."/>
            <person name="Alioto T."/>
            <person name="Gomez Garrido J."/>
        </authorList>
    </citation>
    <scope>NUCLEOTIDE SEQUENCE [LARGE SCALE GENOMIC DNA]</scope>
</reference>
<keyword evidence="2" id="KW-0812">Transmembrane</keyword>
<dbReference type="Proteomes" id="UP000594638">
    <property type="component" value="Unassembled WGS sequence"/>
</dbReference>
<feature type="non-terminal residue" evidence="3">
    <location>
        <position position="1"/>
    </location>
</feature>
<dbReference type="OrthoDB" id="1934079at2759"/>
<gene>
    <name evidence="3" type="ORF">OLEA9_A024786</name>
</gene>
<feature type="transmembrane region" description="Helical" evidence="2">
    <location>
        <begin position="26"/>
        <end position="45"/>
    </location>
</feature>
<comment type="caution">
    <text evidence="3">The sequence shown here is derived from an EMBL/GenBank/DDBJ whole genome shotgun (WGS) entry which is preliminary data.</text>
</comment>
<evidence type="ECO:0000256" key="2">
    <source>
        <dbReference type="SAM" id="Phobius"/>
    </source>
</evidence>
<evidence type="ECO:0000313" key="3">
    <source>
        <dbReference type="EMBL" id="CAA2998299.1"/>
    </source>
</evidence>
<keyword evidence="2" id="KW-1133">Transmembrane helix</keyword>
<dbReference type="PANTHER" id="PTHR33429">
    <property type="entry name" value="OS02G0708000 PROTEIN-RELATED"/>
    <property type="match status" value="1"/>
</dbReference>
<name>A0A8S0T1A5_OLEEU</name>
<organism evidence="3 4">
    <name type="scientific">Olea europaea subsp. europaea</name>
    <dbReference type="NCBI Taxonomy" id="158383"/>
    <lineage>
        <taxon>Eukaryota</taxon>
        <taxon>Viridiplantae</taxon>
        <taxon>Streptophyta</taxon>
        <taxon>Embryophyta</taxon>
        <taxon>Tracheophyta</taxon>
        <taxon>Spermatophyta</taxon>
        <taxon>Magnoliopsida</taxon>
        <taxon>eudicotyledons</taxon>
        <taxon>Gunneridae</taxon>
        <taxon>Pentapetalae</taxon>
        <taxon>asterids</taxon>
        <taxon>lamiids</taxon>
        <taxon>Lamiales</taxon>
        <taxon>Oleaceae</taxon>
        <taxon>Oleeae</taxon>
        <taxon>Olea</taxon>
    </lineage>
</organism>
<protein>
    <submittedName>
        <fullName evidence="3">Uncharacterized protein LOC111310898</fullName>
    </submittedName>
</protein>
<feature type="region of interest" description="Disordered" evidence="1">
    <location>
        <begin position="75"/>
        <end position="99"/>
    </location>
</feature>
<dbReference type="EMBL" id="CACTIH010005588">
    <property type="protein sequence ID" value="CAA2998299.1"/>
    <property type="molecule type" value="Genomic_DNA"/>
</dbReference>
<evidence type="ECO:0000313" key="4">
    <source>
        <dbReference type="Proteomes" id="UP000594638"/>
    </source>
</evidence>
<accession>A0A8S0T1A5</accession>
<dbReference type="AlphaFoldDB" id="A0A8S0T1A5"/>
<dbReference type="PANTHER" id="PTHR33429:SF19">
    <property type="entry name" value="FISSION REGULATOR-LIKE PROTEIN"/>
    <property type="match status" value="1"/>
</dbReference>